<evidence type="ECO:0000313" key="2">
    <source>
        <dbReference type="Proteomes" id="UP001501479"/>
    </source>
</evidence>
<organism evidence="1 2">
    <name type="scientific">Oceanisphaera sediminis</name>
    <dbReference type="NCBI Taxonomy" id="981381"/>
    <lineage>
        <taxon>Bacteria</taxon>
        <taxon>Pseudomonadati</taxon>
        <taxon>Pseudomonadota</taxon>
        <taxon>Gammaproteobacteria</taxon>
        <taxon>Aeromonadales</taxon>
        <taxon>Aeromonadaceae</taxon>
        <taxon>Oceanisphaera</taxon>
    </lineage>
</organism>
<comment type="caution">
    <text evidence="1">The sequence shown here is derived from an EMBL/GenBank/DDBJ whole genome shotgun (WGS) entry which is preliminary data.</text>
</comment>
<dbReference type="RefSeq" id="WP_344965074.1">
    <property type="nucleotide sequence ID" value="NZ_BAABDS010000037.1"/>
</dbReference>
<gene>
    <name evidence="1" type="ORF">GCM10022421_24080</name>
</gene>
<name>A0ABP7E853_9GAMM</name>
<sequence length="257" mass="29793">MEYGAAHRGSASVYMRMRTIKMLARPTFEIKERVEVVDFFVNGLCIHCHLAKNELMDFTQFNHEVEESWKEKDSKLQEEVGQLLEKYPEKHHEDIVDTYSWELHLNQSKYPGLHRESLVITIFNFLEHQLNNLCAIFYESIDSKLKLNDLHGSGVERALLYLTKVVKIDFSKFGYELPIIKGLNLVRNLIVHNGGGLPEDPRSKVNKFVQGSEYLFGVEGGSIKIHPEFIGFFLKVLESFFEKLDLEVQSYIQSYNG</sequence>
<accession>A0ABP7E853</accession>
<dbReference type="EMBL" id="BAABDS010000037">
    <property type="protein sequence ID" value="GAA3715633.1"/>
    <property type="molecule type" value="Genomic_DNA"/>
</dbReference>
<protein>
    <recommendedName>
        <fullName evidence="3">DUF4145 domain-containing protein</fullName>
    </recommendedName>
</protein>
<evidence type="ECO:0000313" key="1">
    <source>
        <dbReference type="EMBL" id="GAA3715633.1"/>
    </source>
</evidence>
<keyword evidence="2" id="KW-1185">Reference proteome</keyword>
<evidence type="ECO:0008006" key="3">
    <source>
        <dbReference type="Google" id="ProtNLM"/>
    </source>
</evidence>
<reference evidence="2" key="1">
    <citation type="journal article" date="2019" name="Int. J. Syst. Evol. Microbiol.">
        <title>The Global Catalogue of Microorganisms (GCM) 10K type strain sequencing project: providing services to taxonomists for standard genome sequencing and annotation.</title>
        <authorList>
            <consortium name="The Broad Institute Genomics Platform"/>
            <consortium name="The Broad Institute Genome Sequencing Center for Infectious Disease"/>
            <person name="Wu L."/>
            <person name="Ma J."/>
        </authorList>
    </citation>
    <scope>NUCLEOTIDE SEQUENCE [LARGE SCALE GENOMIC DNA]</scope>
    <source>
        <strain evidence="2">JCM 17329</strain>
    </source>
</reference>
<proteinExistence type="predicted"/>
<dbReference type="Proteomes" id="UP001501479">
    <property type="component" value="Unassembled WGS sequence"/>
</dbReference>